<proteinExistence type="inferred from homology"/>
<accession>A0A811S7J5</accession>
<dbReference type="GO" id="GO:0006887">
    <property type="term" value="P:exocytosis"/>
    <property type="evidence" value="ECO:0007669"/>
    <property type="project" value="UniProtKB-KW"/>
</dbReference>
<feature type="domain" description="Exocyst complex subunit Exo70 C-terminal" evidence="4">
    <location>
        <begin position="308"/>
        <end position="356"/>
    </location>
</feature>
<organism evidence="5 6">
    <name type="scientific">Miscanthus lutarioriparius</name>
    <dbReference type="NCBI Taxonomy" id="422564"/>
    <lineage>
        <taxon>Eukaryota</taxon>
        <taxon>Viridiplantae</taxon>
        <taxon>Streptophyta</taxon>
        <taxon>Embryophyta</taxon>
        <taxon>Tracheophyta</taxon>
        <taxon>Spermatophyta</taxon>
        <taxon>Magnoliopsida</taxon>
        <taxon>Liliopsida</taxon>
        <taxon>Poales</taxon>
        <taxon>Poaceae</taxon>
        <taxon>PACMAD clade</taxon>
        <taxon>Panicoideae</taxon>
        <taxon>Andropogonodae</taxon>
        <taxon>Andropogoneae</taxon>
        <taxon>Saccharinae</taxon>
        <taxon>Miscanthus</taxon>
    </lineage>
</organism>
<dbReference type="InterPro" id="IPR004140">
    <property type="entry name" value="Exo70"/>
</dbReference>
<keyword evidence="3" id="KW-0268">Exocytosis</keyword>
<evidence type="ECO:0000313" key="5">
    <source>
        <dbReference type="EMBL" id="CAD6338214.1"/>
    </source>
</evidence>
<dbReference type="OrthoDB" id="642550at2759"/>
<keyword evidence="3" id="KW-0653">Protein transport</keyword>
<keyword evidence="2 3" id="KW-0813">Transport</keyword>
<dbReference type="Gene3D" id="1.20.1280.170">
    <property type="entry name" value="Exocyst complex component Exo70"/>
    <property type="match status" value="1"/>
</dbReference>
<dbReference type="GO" id="GO:0015031">
    <property type="term" value="P:protein transport"/>
    <property type="evidence" value="ECO:0007669"/>
    <property type="project" value="UniProtKB-KW"/>
</dbReference>
<evidence type="ECO:0000259" key="4">
    <source>
        <dbReference type="Pfam" id="PF03081"/>
    </source>
</evidence>
<dbReference type="GO" id="GO:0005546">
    <property type="term" value="F:phosphatidylinositol-4,5-bisphosphate binding"/>
    <property type="evidence" value="ECO:0007669"/>
    <property type="project" value="InterPro"/>
</dbReference>
<dbReference type="GO" id="GO:0000145">
    <property type="term" value="C:exocyst"/>
    <property type="evidence" value="ECO:0007669"/>
    <property type="project" value="InterPro"/>
</dbReference>
<dbReference type="PANTHER" id="PTHR12542:SF117">
    <property type="entry name" value="EXOCYST SUBUNIT EXO70 FAMILY PROTEIN"/>
    <property type="match status" value="1"/>
</dbReference>
<comment type="function">
    <text evidence="3">Component of the exocyst complex.</text>
</comment>
<keyword evidence="6" id="KW-1185">Reference proteome</keyword>
<dbReference type="InterPro" id="IPR016159">
    <property type="entry name" value="Cullin_repeat-like_dom_sf"/>
</dbReference>
<protein>
    <recommendedName>
        <fullName evidence="3">Exocyst subunit Exo70 family protein</fullName>
    </recommendedName>
</protein>
<reference evidence="5" key="1">
    <citation type="submission" date="2020-10" db="EMBL/GenBank/DDBJ databases">
        <authorList>
            <person name="Han B."/>
            <person name="Lu T."/>
            <person name="Zhao Q."/>
            <person name="Huang X."/>
            <person name="Zhao Y."/>
        </authorList>
    </citation>
    <scope>NUCLEOTIDE SEQUENCE</scope>
</reference>
<dbReference type="EMBL" id="CAJGYO010000019">
    <property type="protein sequence ID" value="CAD6338214.1"/>
    <property type="molecule type" value="Genomic_DNA"/>
</dbReference>
<comment type="similarity">
    <text evidence="1 3">Belongs to the EXO70 family.</text>
</comment>
<dbReference type="Pfam" id="PF03081">
    <property type="entry name" value="Exo70_C"/>
    <property type="match status" value="1"/>
</dbReference>
<dbReference type="PANTHER" id="PTHR12542">
    <property type="entry name" value="EXOCYST COMPLEX PROTEIN EXO70"/>
    <property type="match status" value="1"/>
</dbReference>
<evidence type="ECO:0000256" key="3">
    <source>
        <dbReference type="RuleBase" id="RU365026"/>
    </source>
</evidence>
<evidence type="ECO:0000256" key="2">
    <source>
        <dbReference type="ARBA" id="ARBA00022448"/>
    </source>
</evidence>
<name>A0A811S7J5_9POAL</name>
<dbReference type="InterPro" id="IPR046364">
    <property type="entry name" value="Exo70_C"/>
</dbReference>
<sequence length="379" mass="41588">MAAVRRRAWSGGYRQWVSGSTGASSGTTISSTAYTPASSYSVGERPLAVEEESAEGLDQERAMELPQELAETLRLHIRGLVKEFSACADGNFSAPDRWLSELQVAWLFRLADLDASGRRIFISRQLQHLVQSWNSALRAITTSIVQACFSGFSSQDQEEATVAPPAAPEFVRFVETTMLKMLTFVDAIAAPLNVDDPSCQQHTVSTNKEGAAEKLRALLDVHDALSRASTQIVMSFSSSPYVGSTRITDDMEGLLSAELGKPDEAVSDTVDHIRTAVMSSLGDDSSWGTAHTLLPSPNIHKVTRSSPIPKFQSKFQTIYTAQKLWKVPDPELRKRLREAIIGIVVSGFMEYLEDNNRITPAPGVPPQELQELLQELFEG</sequence>
<dbReference type="Proteomes" id="UP000604825">
    <property type="component" value="Unassembled WGS sequence"/>
</dbReference>
<dbReference type="SUPFAM" id="SSF74788">
    <property type="entry name" value="Cullin repeat-like"/>
    <property type="match status" value="1"/>
</dbReference>
<dbReference type="AlphaFoldDB" id="A0A811S7J5"/>
<evidence type="ECO:0000256" key="1">
    <source>
        <dbReference type="ARBA" id="ARBA00006756"/>
    </source>
</evidence>
<gene>
    <name evidence="5" type="ORF">NCGR_LOCUS62312</name>
</gene>
<comment type="caution">
    <text evidence="5">The sequence shown here is derived from an EMBL/GenBank/DDBJ whole genome shotgun (WGS) entry which is preliminary data.</text>
</comment>
<evidence type="ECO:0000313" key="6">
    <source>
        <dbReference type="Proteomes" id="UP000604825"/>
    </source>
</evidence>